<dbReference type="PROSITE" id="PS50006">
    <property type="entry name" value="FHA_DOMAIN"/>
    <property type="match status" value="1"/>
</dbReference>
<protein>
    <submittedName>
        <fullName evidence="10">Forkhead box protein K2</fullName>
    </submittedName>
</protein>
<reference evidence="10" key="1">
    <citation type="submission" date="2021-05" db="EMBL/GenBank/DDBJ databases">
        <authorList>
            <person name="Alioto T."/>
            <person name="Alioto T."/>
            <person name="Gomez Garrido J."/>
        </authorList>
    </citation>
    <scope>NUCLEOTIDE SEQUENCE</scope>
</reference>
<dbReference type="GO" id="GO:0045893">
    <property type="term" value="P:positive regulation of DNA-templated transcription"/>
    <property type="evidence" value="ECO:0007669"/>
    <property type="project" value="UniProtKB-ARBA"/>
</dbReference>
<evidence type="ECO:0000256" key="3">
    <source>
        <dbReference type="ARBA" id="ARBA00023125"/>
    </source>
</evidence>
<dbReference type="SMART" id="SM00240">
    <property type="entry name" value="FHA"/>
    <property type="match status" value="1"/>
</dbReference>
<dbReference type="AlphaFoldDB" id="A0A8D8RDI9"/>
<organism evidence="10">
    <name type="scientific">Cacopsylla melanoneura</name>
    <dbReference type="NCBI Taxonomy" id="428564"/>
    <lineage>
        <taxon>Eukaryota</taxon>
        <taxon>Metazoa</taxon>
        <taxon>Ecdysozoa</taxon>
        <taxon>Arthropoda</taxon>
        <taxon>Hexapoda</taxon>
        <taxon>Insecta</taxon>
        <taxon>Pterygota</taxon>
        <taxon>Neoptera</taxon>
        <taxon>Paraneoptera</taxon>
        <taxon>Hemiptera</taxon>
        <taxon>Sternorrhyncha</taxon>
        <taxon>Psylloidea</taxon>
        <taxon>Psyllidae</taxon>
        <taxon>Psyllinae</taxon>
        <taxon>Cacopsylla</taxon>
    </lineage>
</organism>
<dbReference type="GO" id="GO:0000978">
    <property type="term" value="F:RNA polymerase II cis-regulatory region sequence-specific DNA binding"/>
    <property type="evidence" value="ECO:0007669"/>
    <property type="project" value="TreeGrafter"/>
</dbReference>
<dbReference type="FunFam" id="1.10.10.10:FF:000030">
    <property type="entry name" value="Forkhead box protein K2"/>
    <property type="match status" value="1"/>
</dbReference>
<dbReference type="Pfam" id="PF00250">
    <property type="entry name" value="Forkhead"/>
    <property type="match status" value="1"/>
</dbReference>
<keyword evidence="2" id="KW-0805">Transcription regulation</keyword>
<keyword evidence="4" id="KW-0804">Transcription</keyword>
<dbReference type="SMART" id="SM00339">
    <property type="entry name" value="FH"/>
    <property type="match status" value="1"/>
</dbReference>
<dbReference type="InterPro" id="IPR030456">
    <property type="entry name" value="TF_fork_head_CS_2"/>
</dbReference>
<dbReference type="CDD" id="cd20054">
    <property type="entry name" value="FH_FOXK1"/>
    <property type="match status" value="1"/>
</dbReference>
<dbReference type="InterPro" id="IPR036390">
    <property type="entry name" value="WH_DNA-bd_sf"/>
</dbReference>
<dbReference type="InterPro" id="IPR036388">
    <property type="entry name" value="WH-like_DNA-bd_sf"/>
</dbReference>
<dbReference type="PRINTS" id="PR00053">
    <property type="entry name" value="FORKHEAD"/>
</dbReference>
<proteinExistence type="predicted"/>
<feature type="domain" description="Fork-head" evidence="9">
    <location>
        <begin position="314"/>
        <end position="409"/>
    </location>
</feature>
<dbReference type="Pfam" id="PF00498">
    <property type="entry name" value="FHA"/>
    <property type="match status" value="1"/>
</dbReference>
<evidence type="ECO:0000256" key="4">
    <source>
        <dbReference type="ARBA" id="ARBA00023163"/>
    </source>
</evidence>
<sequence>MSVHSRPNESDAWALLALKSTSPSPSKLTSWKSGTAIAKVQGREFEYMVRQKRITIGRNSSRGDVDVNMGLSSFISRRHIEIFFEHPNFFMTCNGKNGVFVDGVFQRKGAPALQLPKTCYLRFPSTNIRLLFQSLVDETDPTPPPQAMVSPVTPASVSSALLPPLRISIPEQHADITSSPFPSPTGTISAANSCPTSPRGLHSRRNITADLNMAAHYAAAAAHTNVVNHVTVVTTSQDENRHAEFLISNDESPDSSHNGSILSPPSSLPTKLHPRNTNNNNSSSMQISQAVDSIITSPYSPPKINLSISQDDSKPPYSYAQLIVQAVASAHDKQLTLSGIYSYITKNYPYYRTADKGWQNSIRHNLSLNRYFIKVPRSQEEPGKGSFWRIDPSSEHKLIEQAFRRRRQRGVPCFRAPFGLSSRSAPASPSHLGMSGIMTPESLSREASPEPNIGHHQEIITCRPGSPIQHGSTLHQQLMKSRLIHLQPGQTLVTTTSNGTTLMGGTSSLLGGNTYTIVSTGDYQDEHCVEEEEEELISTTSNQAPVIVQAQSTVYSNYSSYSNSTTSYKPSYHEDHNIEELVEEELSQSHHNLIKEEIVESSSTSPHTNNLIIDNIEDVIAHNEATSHMNNGLSSHHHENSNSNHMGEDSHHHLHHHHHHQMIEEEQLSQDETVVYEETVIENGGGLLGDDGVGVHHHGGEDFSVEEFGSEVMTSGVDDGTVEEHEEIIMEIGDVMEDQVDEPPLKKSRLEYLTIHGDSNTNHHS</sequence>
<evidence type="ECO:0000256" key="5">
    <source>
        <dbReference type="ARBA" id="ARBA00023242"/>
    </source>
</evidence>
<dbReference type="InterPro" id="IPR047394">
    <property type="entry name" value="FH_FOXK1"/>
</dbReference>
<dbReference type="InterPro" id="IPR008984">
    <property type="entry name" value="SMAD_FHA_dom_sf"/>
</dbReference>
<evidence type="ECO:0000256" key="1">
    <source>
        <dbReference type="ARBA" id="ARBA00004123"/>
    </source>
</evidence>
<dbReference type="PROSITE" id="PS50039">
    <property type="entry name" value="FORK_HEAD_3"/>
    <property type="match status" value="1"/>
</dbReference>
<evidence type="ECO:0000256" key="2">
    <source>
        <dbReference type="ARBA" id="ARBA00023015"/>
    </source>
</evidence>
<feature type="compositionally biased region" description="Polar residues" evidence="7">
    <location>
        <begin position="255"/>
        <end position="269"/>
    </location>
</feature>
<dbReference type="PROSITE" id="PS00658">
    <property type="entry name" value="FORK_HEAD_2"/>
    <property type="match status" value="1"/>
</dbReference>
<dbReference type="GO" id="GO:0000981">
    <property type="term" value="F:DNA-binding transcription factor activity, RNA polymerase II-specific"/>
    <property type="evidence" value="ECO:0007669"/>
    <property type="project" value="TreeGrafter"/>
</dbReference>
<accession>A0A8D8RDI9</accession>
<dbReference type="SUPFAM" id="SSF49879">
    <property type="entry name" value="SMAD/FHA domain"/>
    <property type="match status" value="1"/>
</dbReference>
<dbReference type="InterPro" id="IPR001766">
    <property type="entry name" value="Fork_head_dom"/>
</dbReference>
<comment type="subcellular location">
    <subcellularLocation>
        <location evidence="1 6">Nucleus</location>
    </subcellularLocation>
</comment>
<dbReference type="Gene3D" id="2.60.200.20">
    <property type="match status" value="1"/>
</dbReference>
<feature type="region of interest" description="Disordered" evidence="7">
    <location>
        <begin position="248"/>
        <end position="286"/>
    </location>
</feature>
<dbReference type="Gene3D" id="1.10.10.10">
    <property type="entry name" value="Winged helix-like DNA-binding domain superfamily/Winged helix DNA-binding domain"/>
    <property type="match status" value="1"/>
</dbReference>
<feature type="domain" description="FHA" evidence="8">
    <location>
        <begin position="54"/>
        <end position="106"/>
    </location>
</feature>
<dbReference type="PANTHER" id="PTHR45881">
    <property type="entry name" value="CHECKPOINT SUPPRESSOR 1-LIKE, ISOFORM A-RELATED"/>
    <property type="match status" value="1"/>
</dbReference>
<feature type="DNA-binding region" description="Fork-head" evidence="6">
    <location>
        <begin position="314"/>
        <end position="409"/>
    </location>
</feature>
<evidence type="ECO:0000313" key="10">
    <source>
        <dbReference type="EMBL" id="CAG6647009.1"/>
    </source>
</evidence>
<dbReference type="EMBL" id="HBUF01144852">
    <property type="protein sequence ID" value="CAG6647010.1"/>
    <property type="molecule type" value="Transcribed_RNA"/>
</dbReference>
<keyword evidence="5 6" id="KW-0539">Nucleus</keyword>
<evidence type="ECO:0000259" key="9">
    <source>
        <dbReference type="PROSITE" id="PS50039"/>
    </source>
</evidence>
<name>A0A8D8RDI9_9HEMI</name>
<dbReference type="FunFam" id="2.60.200.20:FF:000031">
    <property type="entry name" value="Forkhead box protein K1"/>
    <property type="match status" value="1"/>
</dbReference>
<dbReference type="EMBL" id="HBUF01144851">
    <property type="protein sequence ID" value="CAG6647009.1"/>
    <property type="molecule type" value="Transcribed_RNA"/>
</dbReference>
<dbReference type="GO" id="GO:0005634">
    <property type="term" value="C:nucleus"/>
    <property type="evidence" value="ECO:0007669"/>
    <property type="project" value="UniProtKB-SubCell"/>
</dbReference>
<evidence type="ECO:0000256" key="6">
    <source>
        <dbReference type="PROSITE-ProRule" id="PRU00089"/>
    </source>
</evidence>
<feature type="region of interest" description="Disordered" evidence="7">
    <location>
        <begin position="628"/>
        <end position="660"/>
    </location>
</feature>
<dbReference type="CDD" id="cd22688">
    <property type="entry name" value="FHA_FOXK"/>
    <property type="match status" value="1"/>
</dbReference>
<evidence type="ECO:0000259" key="8">
    <source>
        <dbReference type="PROSITE" id="PS50006"/>
    </source>
</evidence>
<dbReference type="PANTHER" id="PTHR45881:SF7">
    <property type="entry name" value="CHECKPOINT SUPPRESSOR 1-LIKE, ISOFORM A-RELATED"/>
    <property type="match status" value="1"/>
</dbReference>
<evidence type="ECO:0000256" key="7">
    <source>
        <dbReference type="SAM" id="MobiDB-lite"/>
    </source>
</evidence>
<dbReference type="SUPFAM" id="SSF46785">
    <property type="entry name" value="Winged helix' DNA-binding domain"/>
    <property type="match status" value="1"/>
</dbReference>
<keyword evidence="3 6" id="KW-0238">DNA-binding</keyword>
<dbReference type="InterPro" id="IPR000253">
    <property type="entry name" value="FHA_dom"/>
</dbReference>
<feature type="compositionally biased region" description="Basic and acidic residues" evidence="7">
    <location>
        <begin position="636"/>
        <end position="651"/>
    </location>
</feature>
<dbReference type="EMBL" id="HBUF01360957">
    <property type="protein sequence ID" value="CAG6720681.1"/>
    <property type="molecule type" value="Transcribed_RNA"/>
</dbReference>